<feature type="transmembrane region" description="Helical" evidence="1">
    <location>
        <begin position="349"/>
        <end position="368"/>
    </location>
</feature>
<gene>
    <name evidence="3" type="ORF">RFI_07965</name>
</gene>
<dbReference type="AlphaFoldDB" id="X6NT82"/>
<reference evidence="3 4" key="1">
    <citation type="journal article" date="2013" name="Curr. Biol.">
        <title>The Genome of the Foraminiferan Reticulomyxa filosa.</title>
        <authorList>
            <person name="Glockner G."/>
            <person name="Hulsmann N."/>
            <person name="Schleicher M."/>
            <person name="Noegel A.A."/>
            <person name="Eichinger L."/>
            <person name="Gallinger C."/>
            <person name="Pawlowski J."/>
            <person name="Sierra R."/>
            <person name="Euteneuer U."/>
            <person name="Pillet L."/>
            <person name="Moustafa A."/>
            <person name="Platzer M."/>
            <person name="Groth M."/>
            <person name="Szafranski K."/>
            <person name="Schliwa M."/>
        </authorList>
    </citation>
    <scope>NUCLEOTIDE SEQUENCE [LARGE SCALE GENOMIC DNA]</scope>
</reference>
<proteinExistence type="predicted"/>
<accession>X6NT82</accession>
<comment type="caution">
    <text evidence="3">The sequence shown here is derived from an EMBL/GenBank/DDBJ whole genome shotgun (WGS) entry which is preliminary data.</text>
</comment>
<keyword evidence="1" id="KW-0472">Membrane</keyword>
<keyword evidence="1" id="KW-1133">Transmembrane helix</keyword>
<sequence length="400" mass="45542">MDAISKAFYEIDTKQSGFIMFHEFEAAYERYHIRVYGGLKSLFTSISKGKDRISLADFTSVFSSSVYNHRTAVPTTKDILEQAHFLRFQTNNIDGEKGPMKMSDDELQPPTIEDGEDEDGIPAVPENATVPTTGAVAIGTTTAPTTTTAKNELDYEKNNAWTRHTDPSRTSYSDGVDSIDYDVKTIRTNPGDQDNILEDDENENDIASPHLYQHSSGNNVQSELPKVLVPDFAKAKHTNSSLNENDTMYSSNITKNRTTAHSSNNEDLHLTIDKPLSELGLEMDDLFTSIKSPHATVQLSVNEVWERVYNCYISEVWRMSWPACLMLVPLHVIQTIWKGRVHDNIQVFMWYTFGVLLYLTFQSTMIGYRITTRLFWLSIGTYTICVYVFFFFLKKKLKCF</sequence>
<evidence type="ECO:0000259" key="2">
    <source>
        <dbReference type="PROSITE" id="PS50222"/>
    </source>
</evidence>
<organism evidence="3 4">
    <name type="scientific">Reticulomyxa filosa</name>
    <dbReference type="NCBI Taxonomy" id="46433"/>
    <lineage>
        <taxon>Eukaryota</taxon>
        <taxon>Sar</taxon>
        <taxon>Rhizaria</taxon>
        <taxon>Retaria</taxon>
        <taxon>Foraminifera</taxon>
        <taxon>Monothalamids</taxon>
        <taxon>Reticulomyxidae</taxon>
        <taxon>Reticulomyxa</taxon>
    </lineage>
</organism>
<feature type="domain" description="EF-hand" evidence="2">
    <location>
        <begin position="1"/>
        <end position="34"/>
    </location>
</feature>
<evidence type="ECO:0000313" key="4">
    <source>
        <dbReference type="Proteomes" id="UP000023152"/>
    </source>
</evidence>
<dbReference type="Proteomes" id="UP000023152">
    <property type="component" value="Unassembled WGS sequence"/>
</dbReference>
<dbReference type="InterPro" id="IPR002048">
    <property type="entry name" value="EF_hand_dom"/>
</dbReference>
<evidence type="ECO:0000256" key="1">
    <source>
        <dbReference type="SAM" id="Phobius"/>
    </source>
</evidence>
<dbReference type="InterPro" id="IPR011992">
    <property type="entry name" value="EF-hand-dom_pair"/>
</dbReference>
<keyword evidence="4" id="KW-1185">Reference proteome</keyword>
<dbReference type="EMBL" id="ASPP01006214">
    <property type="protein sequence ID" value="ETO29163.1"/>
    <property type="molecule type" value="Genomic_DNA"/>
</dbReference>
<dbReference type="SUPFAM" id="SSF47473">
    <property type="entry name" value="EF-hand"/>
    <property type="match status" value="1"/>
</dbReference>
<name>X6NT82_RETFI</name>
<keyword evidence="1" id="KW-0812">Transmembrane</keyword>
<protein>
    <recommendedName>
        <fullName evidence="2">EF-hand domain-containing protein</fullName>
    </recommendedName>
</protein>
<dbReference type="PROSITE" id="PS50222">
    <property type="entry name" value="EF_HAND_2"/>
    <property type="match status" value="1"/>
</dbReference>
<dbReference type="GO" id="GO:0005509">
    <property type="term" value="F:calcium ion binding"/>
    <property type="evidence" value="ECO:0007669"/>
    <property type="project" value="InterPro"/>
</dbReference>
<feature type="transmembrane region" description="Helical" evidence="1">
    <location>
        <begin position="374"/>
        <end position="393"/>
    </location>
</feature>
<evidence type="ECO:0000313" key="3">
    <source>
        <dbReference type="EMBL" id="ETO29163.1"/>
    </source>
</evidence>